<organism evidence="13 14">
    <name type="scientific">Anolis carolinensis</name>
    <name type="common">Green anole</name>
    <name type="synonym">American chameleon</name>
    <dbReference type="NCBI Taxonomy" id="28377"/>
    <lineage>
        <taxon>Eukaryota</taxon>
        <taxon>Metazoa</taxon>
        <taxon>Chordata</taxon>
        <taxon>Craniata</taxon>
        <taxon>Vertebrata</taxon>
        <taxon>Euteleostomi</taxon>
        <taxon>Lepidosauria</taxon>
        <taxon>Squamata</taxon>
        <taxon>Bifurcata</taxon>
        <taxon>Unidentata</taxon>
        <taxon>Episquamata</taxon>
        <taxon>Toxicofera</taxon>
        <taxon>Iguania</taxon>
        <taxon>Dactyloidae</taxon>
        <taxon>Anolis</taxon>
    </lineage>
</organism>
<keyword evidence="6 11" id="KW-0560">Oxidoreductase</keyword>
<evidence type="ECO:0000256" key="11">
    <source>
        <dbReference type="RuleBase" id="RU000461"/>
    </source>
</evidence>
<dbReference type="InterPro" id="IPR036396">
    <property type="entry name" value="Cyt_P450_sf"/>
</dbReference>
<dbReference type="PANTHER" id="PTHR24300">
    <property type="entry name" value="CYTOCHROME P450 508A4-RELATED"/>
    <property type="match status" value="1"/>
</dbReference>
<evidence type="ECO:0000256" key="4">
    <source>
        <dbReference type="ARBA" id="ARBA00022617"/>
    </source>
</evidence>
<reference evidence="13" key="2">
    <citation type="submission" date="2025-08" db="UniProtKB">
        <authorList>
            <consortium name="Ensembl"/>
        </authorList>
    </citation>
    <scope>IDENTIFICATION</scope>
</reference>
<evidence type="ECO:0000256" key="7">
    <source>
        <dbReference type="ARBA" id="ARBA00023004"/>
    </source>
</evidence>
<evidence type="ECO:0000256" key="12">
    <source>
        <dbReference type="SAM" id="Phobius"/>
    </source>
</evidence>
<dbReference type="Pfam" id="PF00067">
    <property type="entry name" value="p450"/>
    <property type="match status" value="1"/>
</dbReference>
<keyword evidence="14" id="KW-1185">Reference proteome</keyword>
<dbReference type="InterPro" id="IPR050182">
    <property type="entry name" value="Cytochrome_P450_fam2"/>
</dbReference>
<comment type="cofactor">
    <cofactor evidence="1 10">
        <name>heme</name>
        <dbReference type="ChEBI" id="CHEBI:30413"/>
    </cofactor>
</comment>
<dbReference type="Proteomes" id="UP000001646">
    <property type="component" value="Unplaced"/>
</dbReference>
<dbReference type="GO" id="GO:0016712">
    <property type="term" value="F:oxidoreductase activity, acting on paired donors, with incorporation or reduction of molecular oxygen, reduced flavin or flavoprotein as one donor, and incorporation of one atom of oxygen"/>
    <property type="evidence" value="ECO:0000318"/>
    <property type="project" value="GO_Central"/>
</dbReference>
<dbReference type="GO" id="GO:0005737">
    <property type="term" value="C:cytoplasm"/>
    <property type="evidence" value="ECO:0000318"/>
    <property type="project" value="GO_Central"/>
</dbReference>
<evidence type="ECO:0000256" key="9">
    <source>
        <dbReference type="ARBA" id="ARBA00023136"/>
    </source>
</evidence>
<dbReference type="GO" id="GO:0006082">
    <property type="term" value="P:organic acid metabolic process"/>
    <property type="evidence" value="ECO:0000318"/>
    <property type="project" value="GO_Central"/>
</dbReference>
<feature type="binding site" description="axial binding residue" evidence="10">
    <location>
        <position position="435"/>
    </location>
    <ligand>
        <name>heme</name>
        <dbReference type="ChEBI" id="CHEBI:30413"/>
    </ligand>
    <ligandPart>
        <name>Fe</name>
        <dbReference type="ChEBI" id="CHEBI:18248"/>
    </ligandPart>
</feature>
<dbReference type="GeneTree" id="ENSGT00940000163166"/>
<sequence length="492" mass="56774">MEGVWVYLIALLVILLILYLWRQQRSLRTYPPGPLPLPFIGGLWRIVFRYREDTLIKLAKQYGNIYTLWVANLPVVVLSGFHAVKEGLVNHLEELSDRPLTPFFRVIGREKGVALSNGHTWKQQRRFGLHSLRKLGLGKKSMERQIEAEAQQLVEIFAREKGQPFNPSMAITNSVSNVICAVTFGQRFSLEDENFKKLIEALDLALIAIGSFSHALYEVMPWLMKNIPGLHRKAFYASKMIFSLAKTKIEKHKEDNSCHDPQDFIDFYLLQMERSKNDPDSTYDEENLAQYIQDLFITGTETTATVLKWAILLLANYPDIQDKVYKEIEDVLVSSSICYQDLKKLPYTNAVFHEIQRSKYILLVGFPRQSTKDMNLRGFHIPKGTIVIPDVRSVLFDPEQWETPEEFNPNHFLDKEGNFVAREEFLPFGAGARVCLGEHLARIEYFLFLTNLLRTFRFQLPEGVKELNQSPIIGITTPPRPYQVCAVPRHRP</sequence>
<keyword evidence="4 10" id="KW-0349">Heme</keyword>
<dbReference type="GO" id="GO:0016020">
    <property type="term" value="C:membrane"/>
    <property type="evidence" value="ECO:0007669"/>
    <property type="project" value="UniProtKB-SubCell"/>
</dbReference>
<evidence type="ECO:0000256" key="3">
    <source>
        <dbReference type="ARBA" id="ARBA00010617"/>
    </source>
</evidence>
<gene>
    <name evidence="13" type="primary">LOC100565127</name>
</gene>
<dbReference type="Ensembl" id="ENSACAT00000055309.1">
    <property type="protein sequence ID" value="ENSACAP00000024502.1"/>
    <property type="gene ID" value="ENSACAG00000010263.4"/>
</dbReference>
<dbReference type="PANTHER" id="PTHR24300:SF134">
    <property type="entry name" value="CYTOCHROME P450, FAMILY 2, SUBFAMILY AB, POLYPEPTIDE 2-RELATED"/>
    <property type="match status" value="1"/>
</dbReference>
<comment type="subcellular location">
    <subcellularLocation>
        <location evidence="2">Membrane</location>
    </subcellularLocation>
</comment>
<reference evidence="13" key="1">
    <citation type="submission" date="2009-12" db="EMBL/GenBank/DDBJ databases">
        <title>The Genome Sequence of Anolis carolinensis (Green Anole Lizard).</title>
        <authorList>
            <consortium name="The Genome Sequencing Platform"/>
            <person name="Di Palma F."/>
            <person name="Alfoldi J."/>
            <person name="Heiman D."/>
            <person name="Young S."/>
            <person name="Grabherr M."/>
            <person name="Johnson J."/>
            <person name="Lander E.S."/>
            <person name="Lindblad-Toh K."/>
        </authorList>
    </citation>
    <scope>NUCLEOTIDE SEQUENCE [LARGE SCALE GENOMIC DNA]</scope>
    <source>
        <strain evidence="13">JBL SC #1</strain>
    </source>
</reference>
<dbReference type="PROSITE" id="PS00086">
    <property type="entry name" value="CYTOCHROME_P450"/>
    <property type="match status" value="1"/>
</dbReference>
<keyword evidence="9 12" id="KW-0472">Membrane</keyword>
<dbReference type="GO" id="GO:0006805">
    <property type="term" value="P:xenobiotic metabolic process"/>
    <property type="evidence" value="ECO:0000318"/>
    <property type="project" value="GO_Central"/>
</dbReference>
<dbReference type="InterPro" id="IPR002401">
    <property type="entry name" value="Cyt_P450_E_grp-I"/>
</dbReference>
<keyword evidence="5 10" id="KW-0479">Metal-binding</keyword>
<proteinExistence type="inferred from homology"/>
<evidence type="ECO:0000256" key="8">
    <source>
        <dbReference type="ARBA" id="ARBA00023033"/>
    </source>
</evidence>
<evidence type="ECO:0000313" key="13">
    <source>
        <dbReference type="Ensembl" id="ENSACAP00000024502.1"/>
    </source>
</evidence>
<evidence type="ECO:0000256" key="2">
    <source>
        <dbReference type="ARBA" id="ARBA00004370"/>
    </source>
</evidence>
<evidence type="ECO:0008006" key="15">
    <source>
        <dbReference type="Google" id="ProtNLM"/>
    </source>
</evidence>
<dbReference type="InParanoid" id="A0A803SNG2"/>
<dbReference type="AlphaFoldDB" id="A0A803SNG2"/>
<evidence type="ECO:0000256" key="10">
    <source>
        <dbReference type="PIRSR" id="PIRSR602401-1"/>
    </source>
</evidence>
<dbReference type="Gene3D" id="1.10.630.10">
    <property type="entry name" value="Cytochrome P450"/>
    <property type="match status" value="1"/>
</dbReference>
<accession>A0A803SNG2</accession>
<name>A0A803SNG2_ANOCA</name>
<evidence type="ECO:0000256" key="5">
    <source>
        <dbReference type="ARBA" id="ARBA00022723"/>
    </source>
</evidence>
<keyword evidence="12" id="KW-1133">Transmembrane helix</keyword>
<comment type="similarity">
    <text evidence="3 11">Belongs to the cytochrome P450 family.</text>
</comment>
<dbReference type="InterPro" id="IPR017972">
    <property type="entry name" value="Cyt_P450_CS"/>
</dbReference>
<protein>
    <recommendedName>
        <fullName evidence="15">Cytochrome P450 family 2 subfamily J member 2</fullName>
    </recommendedName>
</protein>
<dbReference type="GO" id="GO:0005506">
    <property type="term" value="F:iron ion binding"/>
    <property type="evidence" value="ECO:0007669"/>
    <property type="project" value="InterPro"/>
</dbReference>
<reference evidence="13" key="3">
    <citation type="submission" date="2025-09" db="UniProtKB">
        <authorList>
            <consortium name="Ensembl"/>
        </authorList>
    </citation>
    <scope>IDENTIFICATION</scope>
</reference>
<keyword evidence="7 10" id="KW-0408">Iron</keyword>
<dbReference type="Bgee" id="ENSACAG00000010263">
    <property type="expression patterns" value="Expressed in dewlap and 1 other cell type or tissue"/>
</dbReference>
<dbReference type="FunFam" id="1.10.630.10:FF:000004">
    <property type="entry name" value="cytochrome P450 2D15 isoform X1"/>
    <property type="match status" value="1"/>
</dbReference>
<dbReference type="GO" id="GO:0020037">
    <property type="term" value="F:heme binding"/>
    <property type="evidence" value="ECO:0000318"/>
    <property type="project" value="GO_Central"/>
</dbReference>
<dbReference type="SUPFAM" id="SSF48264">
    <property type="entry name" value="Cytochrome P450"/>
    <property type="match status" value="1"/>
</dbReference>
<evidence type="ECO:0000313" key="14">
    <source>
        <dbReference type="Proteomes" id="UP000001646"/>
    </source>
</evidence>
<feature type="transmembrane region" description="Helical" evidence="12">
    <location>
        <begin position="6"/>
        <end position="21"/>
    </location>
</feature>
<evidence type="ECO:0000256" key="6">
    <source>
        <dbReference type="ARBA" id="ARBA00023002"/>
    </source>
</evidence>
<dbReference type="PRINTS" id="PR00385">
    <property type="entry name" value="P450"/>
</dbReference>
<keyword evidence="12" id="KW-0812">Transmembrane</keyword>
<evidence type="ECO:0000256" key="1">
    <source>
        <dbReference type="ARBA" id="ARBA00001971"/>
    </source>
</evidence>
<dbReference type="InterPro" id="IPR001128">
    <property type="entry name" value="Cyt_P450"/>
</dbReference>
<dbReference type="PRINTS" id="PR00463">
    <property type="entry name" value="EP450I"/>
</dbReference>
<keyword evidence="8 11" id="KW-0503">Monooxygenase</keyword>